<accession>A0A8B2NKT5</accession>
<dbReference type="InterPro" id="IPR029479">
    <property type="entry name" value="Nitroreductase"/>
</dbReference>
<dbReference type="InterPro" id="IPR000415">
    <property type="entry name" value="Nitroreductase-like"/>
</dbReference>
<name>A0A8B2NKT5_9HYPH</name>
<organism evidence="10 11">
    <name type="scientific">Acuticoccus sediminis</name>
    <dbReference type="NCBI Taxonomy" id="2184697"/>
    <lineage>
        <taxon>Bacteria</taxon>
        <taxon>Pseudomonadati</taxon>
        <taxon>Pseudomonadota</taxon>
        <taxon>Alphaproteobacteria</taxon>
        <taxon>Hyphomicrobiales</taxon>
        <taxon>Amorphaceae</taxon>
        <taxon>Acuticoccus</taxon>
    </lineage>
</organism>
<dbReference type="PANTHER" id="PTHR43821:SF1">
    <property type="entry name" value="NAD(P)H NITROREDUCTASE YDJA-RELATED"/>
    <property type="match status" value="1"/>
</dbReference>
<keyword evidence="6 7" id="KW-0520">NAD</keyword>
<evidence type="ECO:0000259" key="9">
    <source>
        <dbReference type="Pfam" id="PF00881"/>
    </source>
</evidence>
<dbReference type="EC" id="1.-.-.-" evidence="7"/>
<evidence type="ECO:0000256" key="3">
    <source>
        <dbReference type="ARBA" id="ARBA00022643"/>
    </source>
</evidence>
<reference evidence="10 11" key="1">
    <citation type="submission" date="2018-05" db="EMBL/GenBank/DDBJ databases">
        <title>Acuticoccus sediminis sp. nov., isolated from deep-sea sediment of Indian Ocean.</title>
        <authorList>
            <person name="Liu X."/>
            <person name="Lai Q."/>
            <person name="Du Y."/>
            <person name="Sun F."/>
            <person name="Zhang X."/>
            <person name="Wang S."/>
            <person name="Shao Z."/>
        </authorList>
    </citation>
    <scope>NUCLEOTIDE SEQUENCE [LARGE SCALE GENOMIC DNA]</scope>
    <source>
        <strain evidence="10 11">PTG4-2</strain>
    </source>
</reference>
<dbReference type="InterPro" id="IPR026021">
    <property type="entry name" value="YdjA-like"/>
</dbReference>
<comment type="cofactor">
    <cofactor evidence="8">
        <name>FMN</name>
        <dbReference type="ChEBI" id="CHEBI:58210"/>
    </cofactor>
    <text evidence="8">Binds 1 FMN per subunit.</text>
</comment>
<comment type="similarity">
    <text evidence="1 7">Belongs to the nitroreductase family.</text>
</comment>
<evidence type="ECO:0000256" key="5">
    <source>
        <dbReference type="ARBA" id="ARBA00023002"/>
    </source>
</evidence>
<evidence type="ECO:0000256" key="2">
    <source>
        <dbReference type="ARBA" id="ARBA00022630"/>
    </source>
</evidence>
<evidence type="ECO:0000313" key="10">
    <source>
        <dbReference type="EMBL" id="RAH98715.1"/>
    </source>
</evidence>
<gene>
    <name evidence="10" type="ORF">DLJ53_24030</name>
</gene>
<dbReference type="RefSeq" id="WP_111350006.1">
    <property type="nucleotide sequence ID" value="NZ_QHHQ01000006.1"/>
</dbReference>
<evidence type="ECO:0000256" key="6">
    <source>
        <dbReference type="ARBA" id="ARBA00023027"/>
    </source>
</evidence>
<keyword evidence="5 7" id="KW-0560">Oxidoreductase</keyword>
<keyword evidence="3 7" id="KW-0288">FMN</keyword>
<evidence type="ECO:0000256" key="7">
    <source>
        <dbReference type="PIRNR" id="PIRNR000232"/>
    </source>
</evidence>
<dbReference type="CDD" id="cd02135">
    <property type="entry name" value="YdjA-like"/>
    <property type="match status" value="1"/>
</dbReference>
<feature type="binding site" evidence="8">
    <location>
        <position position="38"/>
    </location>
    <ligand>
        <name>FMN</name>
        <dbReference type="ChEBI" id="CHEBI:58210"/>
        <note>ligand shared between dimeric partners</note>
    </ligand>
</feature>
<feature type="binding site" description="in other chain" evidence="8">
    <location>
        <begin position="133"/>
        <end position="135"/>
    </location>
    <ligand>
        <name>FMN</name>
        <dbReference type="ChEBI" id="CHEBI:58210"/>
        <note>ligand shared between dimeric partners</note>
    </ligand>
</feature>
<evidence type="ECO:0000313" key="11">
    <source>
        <dbReference type="Proteomes" id="UP000249590"/>
    </source>
</evidence>
<evidence type="ECO:0000256" key="8">
    <source>
        <dbReference type="PIRSR" id="PIRSR000232-1"/>
    </source>
</evidence>
<dbReference type="PANTHER" id="PTHR43821">
    <property type="entry name" value="NAD(P)H NITROREDUCTASE YDJA-RELATED"/>
    <property type="match status" value="1"/>
</dbReference>
<evidence type="ECO:0000256" key="1">
    <source>
        <dbReference type="ARBA" id="ARBA00007118"/>
    </source>
</evidence>
<dbReference type="SUPFAM" id="SSF55469">
    <property type="entry name" value="FMN-dependent nitroreductase-like"/>
    <property type="match status" value="1"/>
</dbReference>
<dbReference type="Pfam" id="PF00881">
    <property type="entry name" value="Nitroreductase"/>
    <property type="match status" value="1"/>
</dbReference>
<proteinExistence type="inferred from homology"/>
<dbReference type="AlphaFoldDB" id="A0A8B2NKT5"/>
<keyword evidence="2 7" id="KW-0285">Flavoprotein</keyword>
<dbReference type="PIRSF" id="PIRSF000232">
    <property type="entry name" value="YdjA"/>
    <property type="match status" value="1"/>
</dbReference>
<dbReference type="Proteomes" id="UP000249590">
    <property type="component" value="Unassembled WGS sequence"/>
</dbReference>
<feature type="domain" description="Nitroreductase" evidence="9">
    <location>
        <begin position="9"/>
        <end position="163"/>
    </location>
</feature>
<evidence type="ECO:0000256" key="4">
    <source>
        <dbReference type="ARBA" id="ARBA00022857"/>
    </source>
</evidence>
<sequence>MHGLRDYLATRRTTAANFLGSPGPDQATLDQMLTIAARVPDHGKLAPWRFIVFEGEAREAAGELIARIAASSDVKRDLEEERQRLTRAPLVVAVVSTAGPHVKIPEWEQILSAGAVCLNLIHAAHAFGFGAQWLSGWFAYDRDVLAGLGIGPDENVAGFIHIGTPEFTPSDRDRPDLAAIVTRFQPATEAG</sequence>
<protein>
    <recommendedName>
        <fullName evidence="7">Putative NAD(P)H nitroreductase</fullName>
        <ecNumber evidence="7">1.-.-.-</ecNumber>
    </recommendedName>
</protein>
<dbReference type="Gene3D" id="3.40.109.10">
    <property type="entry name" value="NADH Oxidase"/>
    <property type="match status" value="1"/>
</dbReference>
<keyword evidence="11" id="KW-1185">Reference proteome</keyword>
<feature type="binding site" evidence="8">
    <location>
        <position position="42"/>
    </location>
    <ligand>
        <name>FMN</name>
        <dbReference type="ChEBI" id="CHEBI:58210"/>
        <note>ligand shared between dimeric partners</note>
    </ligand>
</feature>
<dbReference type="OrthoDB" id="9804207at2"/>
<dbReference type="GO" id="GO:0016491">
    <property type="term" value="F:oxidoreductase activity"/>
    <property type="evidence" value="ECO:0007669"/>
    <property type="project" value="UniProtKB-UniRule"/>
</dbReference>
<feature type="binding site" description="in other chain" evidence="8">
    <location>
        <begin position="11"/>
        <end position="13"/>
    </location>
    <ligand>
        <name>FMN</name>
        <dbReference type="ChEBI" id="CHEBI:58210"/>
        <note>ligand shared between dimeric partners</note>
    </ligand>
</feature>
<dbReference type="InterPro" id="IPR052530">
    <property type="entry name" value="NAD(P)H_nitroreductase"/>
</dbReference>
<comment type="caution">
    <text evidence="10">The sequence shown here is derived from an EMBL/GenBank/DDBJ whole genome shotgun (WGS) entry which is preliminary data.</text>
</comment>
<dbReference type="EMBL" id="QHHQ01000006">
    <property type="protein sequence ID" value="RAH98715.1"/>
    <property type="molecule type" value="Genomic_DNA"/>
</dbReference>
<keyword evidence="4 7" id="KW-0521">NADP</keyword>